<feature type="transmembrane region" description="Helical" evidence="7">
    <location>
        <begin position="361"/>
        <end position="378"/>
    </location>
</feature>
<evidence type="ECO:0000256" key="4">
    <source>
        <dbReference type="ARBA" id="ARBA00022692"/>
    </source>
</evidence>
<accession>A0ABR1NXP5</accession>
<evidence type="ECO:0000256" key="7">
    <source>
        <dbReference type="SAM" id="Phobius"/>
    </source>
</evidence>
<evidence type="ECO:0000259" key="8">
    <source>
        <dbReference type="PROSITE" id="PS50850"/>
    </source>
</evidence>
<dbReference type="SUPFAM" id="SSF103473">
    <property type="entry name" value="MFS general substrate transporter"/>
    <property type="match status" value="1"/>
</dbReference>
<dbReference type="Gene3D" id="1.20.1250.20">
    <property type="entry name" value="MFS general substrate transporter like domains"/>
    <property type="match status" value="1"/>
</dbReference>
<dbReference type="EMBL" id="JAKNSF020000081">
    <property type="protein sequence ID" value="KAK7719243.1"/>
    <property type="molecule type" value="Genomic_DNA"/>
</dbReference>
<name>A0ABR1NXP5_DIAER</name>
<keyword evidence="3" id="KW-0813">Transport</keyword>
<feature type="transmembrane region" description="Helical" evidence="7">
    <location>
        <begin position="116"/>
        <end position="134"/>
    </location>
</feature>
<feature type="transmembrane region" description="Helical" evidence="7">
    <location>
        <begin position="140"/>
        <end position="164"/>
    </location>
</feature>
<evidence type="ECO:0000256" key="1">
    <source>
        <dbReference type="ARBA" id="ARBA00004141"/>
    </source>
</evidence>
<feature type="domain" description="Major facilitator superfamily (MFS) profile" evidence="8">
    <location>
        <begin position="39"/>
        <end position="482"/>
    </location>
</feature>
<dbReference type="InterPro" id="IPR003663">
    <property type="entry name" value="Sugar/inositol_transpt"/>
</dbReference>
<evidence type="ECO:0000256" key="6">
    <source>
        <dbReference type="ARBA" id="ARBA00023136"/>
    </source>
</evidence>
<protein>
    <recommendedName>
        <fullName evidence="8">Major facilitator superfamily (MFS) profile domain-containing protein</fullName>
    </recommendedName>
</protein>
<dbReference type="Proteomes" id="UP001430848">
    <property type="component" value="Unassembled WGS sequence"/>
</dbReference>
<dbReference type="PROSITE" id="PS00217">
    <property type="entry name" value="SUGAR_TRANSPORT_2"/>
    <property type="match status" value="1"/>
</dbReference>
<dbReference type="InterPro" id="IPR005828">
    <property type="entry name" value="MFS_sugar_transport-like"/>
</dbReference>
<keyword evidence="10" id="KW-1185">Reference proteome</keyword>
<evidence type="ECO:0000313" key="10">
    <source>
        <dbReference type="Proteomes" id="UP001430848"/>
    </source>
</evidence>
<feature type="transmembrane region" description="Helical" evidence="7">
    <location>
        <begin position="390"/>
        <end position="415"/>
    </location>
</feature>
<dbReference type="PROSITE" id="PS50850">
    <property type="entry name" value="MFS"/>
    <property type="match status" value="1"/>
</dbReference>
<feature type="transmembrane region" description="Helical" evidence="7">
    <location>
        <begin position="427"/>
        <end position="451"/>
    </location>
</feature>
<evidence type="ECO:0000313" key="9">
    <source>
        <dbReference type="EMBL" id="KAK7719243.1"/>
    </source>
</evidence>
<gene>
    <name evidence="9" type="ORF">SLS63_010195</name>
</gene>
<dbReference type="InterPro" id="IPR050360">
    <property type="entry name" value="MFS_Sugar_Transporters"/>
</dbReference>
<feature type="transmembrane region" description="Helical" evidence="7">
    <location>
        <begin position="331"/>
        <end position="349"/>
    </location>
</feature>
<feature type="transmembrane region" description="Helical" evidence="7">
    <location>
        <begin position="457"/>
        <end position="478"/>
    </location>
</feature>
<reference evidence="9 10" key="1">
    <citation type="submission" date="2024-02" db="EMBL/GenBank/DDBJ databases">
        <title>De novo assembly and annotation of 12 fungi associated with fruit tree decline syndrome in Ontario, Canada.</title>
        <authorList>
            <person name="Sulman M."/>
            <person name="Ellouze W."/>
            <person name="Ilyukhin E."/>
        </authorList>
    </citation>
    <scope>NUCLEOTIDE SEQUENCE [LARGE SCALE GENOMIC DNA]</scope>
    <source>
        <strain evidence="9 10">M169</strain>
    </source>
</reference>
<dbReference type="InterPro" id="IPR036259">
    <property type="entry name" value="MFS_trans_sf"/>
</dbReference>
<dbReference type="InterPro" id="IPR005829">
    <property type="entry name" value="Sugar_transporter_CS"/>
</dbReference>
<evidence type="ECO:0000256" key="2">
    <source>
        <dbReference type="ARBA" id="ARBA00010992"/>
    </source>
</evidence>
<feature type="transmembrane region" description="Helical" evidence="7">
    <location>
        <begin position="35"/>
        <end position="52"/>
    </location>
</feature>
<comment type="similarity">
    <text evidence="2">Belongs to the major facilitator superfamily. Sugar transporter (TC 2.A.1.1) family.</text>
</comment>
<keyword evidence="6 7" id="KW-0472">Membrane</keyword>
<dbReference type="InterPro" id="IPR020846">
    <property type="entry name" value="MFS_dom"/>
</dbReference>
<keyword evidence="5 7" id="KW-1133">Transmembrane helix</keyword>
<evidence type="ECO:0000256" key="5">
    <source>
        <dbReference type="ARBA" id="ARBA00022989"/>
    </source>
</evidence>
<dbReference type="PANTHER" id="PTHR48022">
    <property type="entry name" value="PLASTIDIC GLUCOSE TRANSPORTER 4"/>
    <property type="match status" value="1"/>
</dbReference>
<feature type="transmembrane region" description="Helical" evidence="7">
    <location>
        <begin position="303"/>
        <end position="325"/>
    </location>
</feature>
<proteinExistence type="inferred from homology"/>
<feature type="transmembrane region" description="Helical" evidence="7">
    <location>
        <begin position="176"/>
        <end position="195"/>
    </location>
</feature>
<comment type="caution">
    <text evidence="9">The sequence shown here is derived from an EMBL/GenBank/DDBJ whole genome shotgun (WGS) entry which is preliminary data.</text>
</comment>
<comment type="subcellular location">
    <subcellularLocation>
        <location evidence="1">Membrane</location>
        <topology evidence="1">Multi-pass membrane protein</topology>
    </subcellularLocation>
</comment>
<sequence length="542" mass="59516">MICLVNFVFSHELNPLPTISQGRMMFRLNFRQHRWAYFFCSVSAIGALVYGYDNTYYNGCLAMVRFKNDYGDHLDSNGRKALNVSFTSVTTSSIYIGDIIGALLSAPINDRFGRKTTFWCASFCILAGGIVQVADTGYEVVLAVGRVLIGVGMGQCTVTSLLYIGEVAPVHIRGPALMMFQFLQSIAQLVAAGITQGTEGLTSKASYKVPMGGLVVLPIMLMLGLPFIPESPVWYVSKGRTDEAKRALERIHTGDDTYEPSQDLATLTEARDRKLESLAGSSWKSLLLDPVERKKVIFSAGALYSQQICGILFFYAYGVVFAQAIGISQPFIIQLITNILQIFAVGAAVLTGNKVQRRNNLLLTTGMMFLAFVVIGGIGTQRTLTTASQYVIVVFSYVIIVAFNYGLGPLAYTVAREMAVGPNQNKIMSFSIVFFYLTTWAVSFTAPYMYYSAGWGPMLGFFYAGTTLTSLAWVWFCVGETTDRSTLEISLFFEQGIPVRLWKTHVFSPSEVPSESPREACLKGAKEGSLQGDGLCTTVEHV</sequence>
<keyword evidence="4 7" id="KW-0812">Transmembrane</keyword>
<organism evidence="9 10">
    <name type="scientific">Diaporthe eres</name>
    <name type="common">Phomopsis oblonga</name>
    <dbReference type="NCBI Taxonomy" id="83184"/>
    <lineage>
        <taxon>Eukaryota</taxon>
        <taxon>Fungi</taxon>
        <taxon>Dikarya</taxon>
        <taxon>Ascomycota</taxon>
        <taxon>Pezizomycotina</taxon>
        <taxon>Sordariomycetes</taxon>
        <taxon>Sordariomycetidae</taxon>
        <taxon>Diaporthales</taxon>
        <taxon>Diaporthaceae</taxon>
        <taxon>Diaporthe</taxon>
        <taxon>Diaporthe eres species complex</taxon>
    </lineage>
</organism>
<dbReference type="PANTHER" id="PTHR48022:SF77">
    <property type="entry name" value="MAJOR FACILITATOR SUPERFAMILY (MFS) PROFILE DOMAIN-CONTAINING PROTEIN"/>
    <property type="match status" value="1"/>
</dbReference>
<feature type="transmembrane region" description="Helical" evidence="7">
    <location>
        <begin position="207"/>
        <end position="228"/>
    </location>
</feature>
<dbReference type="PRINTS" id="PR00171">
    <property type="entry name" value="SUGRTRNSPORT"/>
</dbReference>
<feature type="transmembrane region" description="Helical" evidence="7">
    <location>
        <begin position="84"/>
        <end position="104"/>
    </location>
</feature>
<dbReference type="Pfam" id="PF00083">
    <property type="entry name" value="Sugar_tr"/>
    <property type="match status" value="1"/>
</dbReference>
<evidence type="ECO:0000256" key="3">
    <source>
        <dbReference type="ARBA" id="ARBA00022448"/>
    </source>
</evidence>